<evidence type="ECO:0000313" key="3">
    <source>
        <dbReference type="EMBL" id="KAL2911777.1"/>
    </source>
</evidence>
<keyword evidence="2" id="KW-1133">Transmembrane helix</keyword>
<keyword evidence="2" id="KW-0472">Membrane</keyword>
<proteinExistence type="predicted"/>
<sequence>MLGASTFPAVEQYDNKIRAFTLYETIALRQRLNDLVVAITAALALITLVFRSPGLKSRALVAKMPLIASLLWFATTLLVFHLESSVTDLRSRYTMFYLIWSIDFAARSVLLWFTSARLRAVWQEARWIRILVVVLQLFLVAAVLIVIYASSPISGAPYQSQKYFDLIASYLVLDVSITVLDVIVFFRLWFLNTCVAQLNVVMVKPEFLYKALACVCVMISVPVITTVLILIGRDTLWTFYYVLYSFRTVITDLFSSAMRDSLVEQMSLSLKDMSTVDCGGARAEVQPSPPSPPAVRPRRESRNET</sequence>
<reference evidence="3 4" key="1">
    <citation type="submission" date="2023-09" db="EMBL/GenBank/DDBJ databases">
        <title>Pangenome analysis of Batrachochytrium dendrobatidis and related Chytrids.</title>
        <authorList>
            <person name="Yacoub M.N."/>
            <person name="Stajich J.E."/>
            <person name="James T.Y."/>
        </authorList>
    </citation>
    <scope>NUCLEOTIDE SEQUENCE [LARGE SCALE GENOMIC DNA]</scope>
    <source>
        <strain evidence="3 4">JEL0888</strain>
    </source>
</reference>
<evidence type="ECO:0000256" key="2">
    <source>
        <dbReference type="SAM" id="Phobius"/>
    </source>
</evidence>
<feature type="transmembrane region" description="Helical" evidence="2">
    <location>
        <begin position="64"/>
        <end position="82"/>
    </location>
</feature>
<feature type="transmembrane region" description="Helical" evidence="2">
    <location>
        <begin position="167"/>
        <end position="190"/>
    </location>
</feature>
<feature type="region of interest" description="Disordered" evidence="1">
    <location>
        <begin position="280"/>
        <end position="305"/>
    </location>
</feature>
<dbReference type="EMBL" id="JADGIZ020000087">
    <property type="protein sequence ID" value="KAL2911777.1"/>
    <property type="molecule type" value="Genomic_DNA"/>
</dbReference>
<organism evidence="3 4">
    <name type="scientific">Polyrhizophydium stewartii</name>
    <dbReference type="NCBI Taxonomy" id="2732419"/>
    <lineage>
        <taxon>Eukaryota</taxon>
        <taxon>Fungi</taxon>
        <taxon>Fungi incertae sedis</taxon>
        <taxon>Chytridiomycota</taxon>
        <taxon>Chytridiomycota incertae sedis</taxon>
        <taxon>Chytridiomycetes</taxon>
        <taxon>Rhizophydiales</taxon>
        <taxon>Rhizophydiales incertae sedis</taxon>
        <taxon>Polyrhizophydium</taxon>
    </lineage>
</organism>
<evidence type="ECO:0008006" key="5">
    <source>
        <dbReference type="Google" id="ProtNLM"/>
    </source>
</evidence>
<accession>A0ABR4MWX7</accession>
<keyword evidence="2" id="KW-0812">Transmembrane</keyword>
<protein>
    <recommendedName>
        <fullName evidence="5">Transmembrane protein</fullName>
    </recommendedName>
</protein>
<evidence type="ECO:0000256" key="1">
    <source>
        <dbReference type="SAM" id="MobiDB-lite"/>
    </source>
</evidence>
<gene>
    <name evidence="3" type="ORF">HK105_208710</name>
</gene>
<feature type="transmembrane region" description="Helical" evidence="2">
    <location>
        <begin position="35"/>
        <end position="52"/>
    </location>
</feature>
<feature type="transmembrane region" description="Helical" evidence="2">
    <location>
        <begin position="127"/>
        <end position="147"/>
    </location>
</feature>
<comment type="caution">
    <text evidence="3">The sequence shown here is derived from an EMBL/GenBank/DDBJ whole genome shotgun (WGS) entry which is preliminary data.</text>
</comment>
<name>A0ABR4MWX7_9FUNG</name>
<dbReference type="Proteomes" id="UP001527925">
    <property type="component" value="Unassembled WGS sequence"/>
</dbReference>
<feature type="transmembrane region" description="Helical" evidence="2">
    <location>
        <begin position="94"/>
        <end position="115"/>
    </location>
</feature>
<feature type="transmembrane region" description="Helical" evidence="2">
    <location>
        <begin position="211"/>
        <end position="232"/>
    </location>
</feature>
<keyword evidence="4" id="KW-1185">Reference proteome</keyword>
<evidence type="ECO:0000313" key="4">
    <source>
        <dbReference type="Proteomes" id="UP001527925"/>
    </source>
</evidence>